<dbReference type="Pfam" id="PF13411">
    <property type="entry name" value="MerR_1"/>
    <property type="match status" value="1"/>
</dbReference>
<dbReference type="SMART" id="SM00422">
    <property type="entry name" value="HTH_MERR"/>
    <property type="match status" value="1"/>
</dbReference>
<evidence type="ECO:0000256" key="1">
    <source>
        <dbReference type="ARBA" id="ARBA00023125"/>
    </source>
</evidence>
<evidence type="ECO:0000313" key="4">
    <source>
        <dbReference type="Proteomes" id="UP000293952"/>
    </source>
</evidence>
<keyword evidence="1" id="KW-0238">DNA-binding</keyword>
<dbReference type="PROSITE" id="PS50937">
    <property type="entry name" value="HTH_MERR_2"/>
    <property type="match status" value="1"/>
</dbReference>
<dbReference type="OrthoDB" id="9810140at2"/>
<dbReference type="Proteomes" id="UP000293952">
    <property type="component" value="Unassembled WGS sequence"/>
</dbReference>
<dbReference type="AlphaFoldDB" id="A0A4Q4KND8"/>
<protein>
    <submittedName>
        <fullName evidence="3">MerR family transcriptional regulator</fullName>
    </submittedName>
</protein>
<comment type="caution">
    <text evidence="3">The sequence shown here is derived from an EMBL/GenBank/DDBJ whole genome shotgun (WGS) entry which is preliminary data.</text>
</comment>
<feature type="domain" description="HTH merR-type" evidence="2">
    <location>
        <begin position="11"/>
        <end position="81"/>
    </location>
</feature>
<dbReference type="InterPro" id="IPR047057">
    <property type="entry name" value="MerR_fam"/>
</dbReference>
<dbReference type="GO" id="GO:0003700">
    <property type="term" value="F:DNA-binding transcription factor activity"/>
    <property type="evidence" value="ECO:0007669"/>
    <property type="project" value="InterPro"/>
</dbReference>
<evidence type="ECO:0000259" key="2">
    <source>
        <dbReference type="PROSITE" id="PS50937"/>
    </source>
</evidence>
<reference evidence="3 4" key="1">
    <citation type="submission" date="2019-02" db="EMBL/GenBank/DDBJ databases">
        <title>Genome sequence of the sea-ice species Brumimicrobium glaciale.</title>
        <authorList>
            <person name="Bowman J.P."/>
        </authorList>
    </citation>
    <scope>NUCLEOTIDE SEQUENCE [LARGE SCALE GENOMIC DNA]</scope>
    <source>
        <strain evidence="3 4">IC156</strain>
    </source>
</reference>
<gene>
    <name evidence="3" type="ORF">ERX46_08185</name>
</gene>
<dbReference type="PANTHER" id="PTHR30204">
    <property type="entry name" value="REDOX-CYCLING DRUG-SENSING TRANSCRIPTIONAL ACTIVATOR SOXR"/>
    <property type="match status" value="1"/>
</dbReference>
<dbReference type="InterPro" id="IPR009061">
    <property type="entry name" value="DNA-bd_dom_put_sf"/>
</dbReference>
<accession>A0A4Q4KND8</accession>
<dbReference type="EMBL" id="SETE01000003">
    <property type="protein sequence ID" value="RYM33934.1"/>
    <property type="molecule type" value="Genomic_DNA"/>
</dbReference>
<proteinExistence type="predicted"/>
<dbReference type="GO" id="GO:0003677">
    <property type="term" value="F:DNA binding"/>
    <property type="evidence" value="ECO:0007669"/>
    <property type="project" value="UniProtKB-KW"/>
</dbReference>
<dbReference type="SUPFAM" id="SSF46955">
    <property type="entry name" value="Putative DNA-binding domain"/>
    <property type="match status" value="1"/>
</dbReference>
<dbReference type="Gene3D" id="1.10.1660.10">
    <property type="match status" value="1"/>
</dbReference>
<name>A0A4Q4KND8_9FLAO</name>
<evidence type="ECO:0000313" key="3">
    <source>
        <dbReference type="EMBL" id="RYM33934.1"/>
    </source>
</evidence>
<keyword evidence="4" id="KW-1185">Reference proteome</keyword>
<dbReference type="InterPro" id="IPR000551">
    <property type="entry name" value="MerR-type_HTH_dom"/>
</dbReference>
<organism evidence="3 4">
    <name type="scientific">Brumimicrobium glaciale</name>
    <dbReference type="NCBI Taxonomy" id="200475"/>
    <lineage>
        <taxon>Bacteria</taxon>
        <taxon>Pseudomonadati</taxon>
        <taxon>Bacteroidota</taxon>
        <taxon>Flavobacteriia</taxon>
        <taxon>Flavobacteriales</taxon>
        <taxon>Crocinitomicaceae</taxon>
        <taxon>Brumimicrobium</taxon>
    </lineage>
</organism>
<dbReference type="PANTHER" id="PTHR30204:SF15">
    <property type="entry name" value="BLL5018 PROTEIN"/>
    <property type="match status" value="1"/>
</dbReference>
<dbReference type="CDD" id="cd04765">
    <property type="entry name" value="HTH_MlrA-like_sg2"/>
    <property type="match status" value="1"/>
</dbReference>
<sequence length="111" mass="12746">MIKASELTKLYYSIGEVAEMFDVNTSLIRFWEKEFPSIKPKKNNKGNRLFSPKSVLELQNIYQLVKVDGHTLEGAKKALKSGEVILTQPELNKEELIGRLEGIREKLRALR</sequence>